<dbReference type="SUPFAM" id="SSF88946">
    <property type="entry name" value="Sigma2 domain of RNA polymerase sigma factors"/>
    <property type="match status" value="1"/>
</dbReference>
<sequence>MTQPAAAPDADRANTDANAADRAAHAVTEAVARRSYGKLVALLAMRTRDVAAAEDALADAFATALADWPARGCPANPEAWLLTVARRRAIDGARHRQTGDEVANQLAILVDEIDEHDAGALPDQRLALLFACTHPALEPAIRTPLMLQVVLGLDAKTIASAFRMSPAAIGKRLVRAKHKIRAAAIPFSVPEREAWPERLAAVLEAVYAAYAEGWTDPLGDDVERRDLTGEALFLAQLLTELLPDEPETLGLLALMLYAHARRAARRDAAGDYVPLSAQNPASWDLPMIDAADALLRRASAFNAIGRFQLEAALQSAHVHRCRTRRVNWDEIVQLYDALFALAASPVVAMNRALALAERDGPRAALDALAPYADDPRLADYQPYWAARADLLARAGATAEALDAYDLAIGLERDPAARRFLQRRRMEVAAQK</sequence>
<dbReference type="InterPro" id="IPR007627">
    <property type="entry name" value="RNA_pol_sigma70_r2"/>
</dbReference>
<dbReference type="InterPro" id="IPR013324">
    <property type="entry name" value="RNA_pol_sigma_r3/r4-like"/>
</dbReference>
<gene>
    <name evidence="3" type="ORF">HHL14_09200</name>
</gene>
<dbReference type="AlphaFoldDB" id="A0A7X9X407"/>
<evidence type="ECO:0000313" key="4">
    <source>
        <dbReference type="Proteomes" id="UP000583127"/>
    </source>
</evidence>
<evidence type="ECO:0000259" key="1">
    <source>
        <dbReference type="Pfam" id="PF04542"/>
    </source>
</evidence>
<dbReference type="GO" id="GO:0003700">
    <property type="term" value="F:DNA-binding transcription factor activity"/>
    <property type="evidence" value="ECO:0007669"/>
    <property type="project" value="InterPro"/>
</dbReference>
<proteinExistence type="predicted"/>
<dbReference type="PANTHER" id="PTHR47756:SF2">
    <property type="entry name" value="BLL6612 PROTEIN"/>
    <property type="match status" value="1"/>
</dbReference>
<evidence type="ECO:0000259" key="2">
    <source>
        <dbReference type="Pfam" id="PF20239"/>
    </source>
</evidence>
<dbReference type="Pfam" id="PF20239">
    <property type="entry name" value="DUF6596"/>
    <property type="match status" value="1"/>
</dbReference>
<accession>A0A7X9X407</accession>
<evidence type="ECO:0000313" key="3">
    <source>
        <dbReference type="EMBL" id="NML31010.1"/>
    </source>
</evidence>
<comment type="caution">
    <text evidence="3">The sequence shown here is derived from an EMBL/GenBank/DDBJ whole genome shotgun (WGS) entry which is preliminary data.</text>
</comment>
<protein>
    <submittedName>
        <fullName evidence="3">RNA polymerase subunit sigma-70</fullName>
    </submittedName>
</protein>
<reference evidence="3 4" key="1">
    <citation type="submission" date="2020-04" db="EMBL/GenBank/DDBJ databases">
        <title>Paraburkholderia sp. G-4-1-8 isolated from soil.</title>
        <authorList>
            <person name="Dahal R.H."/>
        </authorList>
    </citation>
    <scope>NUCLEOTIDE SEQUENCE [LARGE SCALE GENOMIC DNA]</scope>
    <source>
        <strain evidence="3 4">G-4-1-8</strain>
    </source>
</reference>
<keyword evidence="4" id="KW-1185">Reference proteome</keyword>
<organism evidence="3 4">
    <name type="scientific">Paraburkholderia antibiotica</name>
    <dbReference type="NCBI Taxonomy" id="2728839"/>
    <lineage>
        <taxon>Bacteria</taxon>
        <taxon>Pseudomonadati</taxon>
        <taxon>Pseudomonadota</taxon>
        <taxon>Betaproteobacteria</taxon>
        <taxon>Burkholderiales</taxon>
        <taxon>Burkholderiaceae</taxon>
        <taxon>Paraburkholderia</taxon>
    </lineage>
</organism>
<dbReference type="RefSeq" id="WP_169497295.1">
    <property type="nucleotide sequence ID" value="NZ_JABBFZ010000004.1"/>
</dbReference>
<dbReference type="GO" id="GO:0006352">
    <property type="term" value="P:DNA-templated transcription initiation"/>
    <property type="evidence" value="ECO:0007669"/>
    <property type="project" value="InterPro"/>
</dbReference>
<dbReference type="Pfam" id="PF04542">
    <property type="entry name" value="Sigma70_r2"/>
    <property type="match status" value="1"/>
</dbReference>
<dbReference type="SUPFAM" id="SSF88659">
    <property type="entry name" value="Sigma3 and sigma4 domains of RNA polymerase sigma factors"/>
    <property type="match status" value="1"/>
</dbReference>
<dbReference type="PANTHER" id="PTHR47756">
    <property type="entry name" value="BLL6612 PROTEIN-RELATED"/>
    <property type="match status" value="1"/>
</dbReference>
<dbReference type="Gene3D" id="1.10.1740.10">
    <property type="match status" value="1"/>
</dbReference>
<dbReference type="Proteomes" id="UP000583127">
    <property type="component" value="Unassembled WGS sequence"/>
</dbReference>
<dbReference type="InterPro" id="IPR046531">
    <property type="entry name" value="DUF6596"/>
</dbReference>
<feature type="domain" description="RNA polymerase sigma-70 region 2" evidence="1">
    <location>
        <begin position="34"/>
        <end position="97"/>
    </location>
</feature>
<feature type="domain" description="DUF6596" evidence="2">
    <location>
        <begin position="198"/>
        <end position="298"/>
    </location>
</feature>
<dbReference type="InterPro" id="IPR013325">
    <property type="entry name" value="RNA_pol_sigma_r2"/>
</dbReference>
<dbReference type="EMBL" id="JABBFZ010000004">
    <property type="protein sequence ID" value="NML31010.1"/>
    <property type="molecule type" value="Genomic_DNA"/>
</dbReference>
<name>A0A7X9X407_9BURK</name>